<dbReference type="Gene3D" id="1.10.357.10">
    <property type="entry name" value="Tetracycline Repressor, domain 2"/>
    <property type="match status" value="1"/>
</dbReference>
<dbReference type="Pfam" id="PF17939">
    <property type="entry name" value="TetR_C_30"/>
    <property type="match status" value="1"/>
</dbReference>
<protein>
    <submittedName>
        <fullName evidence="6">AcrR family transcriptional regulator</fullName>
    </submittedName>
</protein>
<organism evidence="6 7">
    <name type="scientific">Amycolatopsis jiangsuensis</name>
    <dbReference type="NCBI Taxonomy" id="1181879"/>
    <lineage>
        <taxon>Bacteria</taxon>
        <taxon>Bacillati</taxon>
        <taxon>Actinomycetota</taxon>
        <taxon>Actinomycetes</taxon>
        <taxon>Pseudonocardiales</taxon>
        <taxon>Pseudonocardiaceae</taxon>
        <taxon>Amycolatopsis</taxon>
    </lineage>
</organism>
<dbReference type="EMBL" id="JACHMG010000001">
    <property type="protein sequence ID" value="MBB4689647.1"/>
    <property type="molecule type" value="Genomic_DNA"/>
</dbReference>
<evidence type="ECO:0000259" key="5">
    <source>
        <dbReference type="PROSITE" id="PS50977"/>
    </source>
</evidence>
<dbReference type="InterPro" id="IPR009057">
    <property type="entry name" value="Homeodomain-like_sf"/>
</dbReference>
<evidence type="ECO:0000256" key="1">
    <source>
        <dbReference type="ARBA" id="ARBA00023015"/>
    </source>
</evidence>
<dbReference type="SUPFAM" id="SSF46689">
    <property type="entry name" value="Homeodomain-like"/>
    <property type="match status" value="1"/>
</dbReference>
<sequence>MTDSTNPVRGTRKPNRGRAGQILRAAEKIFAQKGFDGATMREVADAAGVGLSLVVYHFTTKDGLYRSIFEARQYVNDERLTRLETITDTAAPDALDRLIAAFVDPVLAMHTEPENVSFARLVLREAADPSSQQRSVIKDLFDPMARAFITKLDAVLPGRPAGFHEWAYLFSVGALTLSAFDDRIDNLSDHDISGRKHEFLRRYITAALRHQPAGS</sequence>
<accession>A0A840J8E8</accession>
<dbReference type="Pfam" id="PF00440">
    <property type="entry name" value="TetR_N"/>
    <property type="match status" value="1"/>
</dbReference>
<dbReference type="GO" id="GO:0000976">
    <property type="term" value="F:transcription cis-regulatory region binding"/>
    <property type="evidence" value="ECO:0007669"/>
    <property type="project" value="TreeGrafter"/>
</dbReference>
<dbReference type="PRINTS" id="PR00455">
    <property type="entry name" value="HTHTETR"/>
</dbReference>
<keyword evidence="3" id="KW-0804">Transcription</keyword>
<keyword evidence="1" id="KW-0805">Transcription regulation</keyword>
<evidence type="ECO:0000313" key="6">
    <source>
        <dbReference type="EMBL" id="MBB4689647.1"/>
    </source>
</evidence>
<dbReference type="PANTHER" id="PTHR30055">
    <property type="entry name" value="HTH-TYPE TRANSCRIPTIONAL REGULATOR RUTR"/>
    <property type="match status" value="1"/>
</dbReference>
<comment type="caution">
    <text evidence="6">The sequence shown here is derived from an EMBL/GenBank/DDBJ whole genome shotgun (WGS) entry which is preliminary data.</text>
</comment>
<dbReference type="InterPro" id="IPR001647">
    <property type="entry name" value="HTH_TetR"/>
</dbReference>
<gene>
    <name evidence="6" type="ORF">BJY18_007132</name>
</gene>
<dbReference type="InterPro" id="IPR050109">
    <property type="entry name" value="HTH-type_TetR-like_transc_reg"/>
</dbReference>
<dbReference type="PROSITE" id="PS50977">
    <property type="entry name" value="HTH_TETR_2"/>
    <property type="match status" value="1"/>
</dbReference>
<feature type="domain" description="HTH tetR-type" evidence="5">
    <location>
        <begin position="16"/>
        <end position="76"/>
    </location>
</feature>
<dbReference type="GO" id="GO:0003700">
    <property type="term" value="F:DNA-binding transcription factor activity"/>
    <property type="evidence" value="ECO:0007669"/>
    <property type="project" value="TreeGrafter"/>
</dbReference>
<feature type="DNA-binding region" description="H-T-H motif" evidence="4">
    <location>
        <begin position="39"/>
        <end position="58"/>
    </location>
</feature>
<name>A0A840J8E8_9PSEU</name>
<dbReference type="SUPFAM" id="SSF48498">
    <property type="entry name" value="Tetracyclin repressor-like, C-terminal domain"/>
    <property type="match status" value="1"/>
</dbReference>
<evidence type="ECO:0000256" key="4">
    <source>
        <dbReference type="PROSITE-ProRule" id="PRU00335"/>
    </source>
</evidence>
<dbReference type="RefSeq" id="WP_221458140.1">
    <property type="nucleotide sequence ID" value="NZ_JACHMG010000001.1"/>
</dbReference>
<dbReference type="PANTHER" id="PTHR30055:SF234">
    <property type="entry name" value="HTH-TYPE TRANSCRIPTIONAL REGULATOR BETI"/>
    <property type="match status" value="1"/>
</dbReference>
<reference evidence="6 7" key="1">
    <citation type="submission" date="2020-08" db="EMBL/GenBank/DDBJ databases">
        <title>Sequencing the genomes of 1000 actinobacteria strains.</title>
        <authorList>
            <person name="Klenk H.-P."/>
        </authorList>
    </citation>
    <scope>NUCLEOTIDE SEQUENCE [LARGE SCALE GENOMIC DNA]</scope>
    <source>
        <strain evidence="6 7">DSM 45859</strain>
    </source>
</reference>
<proteinExistence type="predicted"/>
<dbReference type="Proteomes" id="UP000581769">
    <property type="component" value="Unassembled WGS sequence"/>
</dbReference>
<keyword evidence="2 4" id="KW-0238">DNA-binding</keyword>
<evidence type="ECO:0000313" key="7">
    <source>
        <dbReference type="Proteomes" id="UP000581769"/>
    </source>
</evidence>
<evidence type="ECO:0000256" key="3">
    <source>
        <dbReference type="ARBA" id="ARBA00023163"/>
    </source>
</evidence>
<keyword evidence="7" id="KW-1185">Reference proteome</keyword>
<evidence type="ECO:0000256" key="2">
    <source>
        <dbReference type="ARBA" id="ARBA00023125"/>
    </source>
</evidence>
<dbReference type="InterPro" id="IPR041586">
    <property type="entry name" value="PsrA_TetR_C"/>
</dbReference>
<dbReference type="InterPro" id="IPR036271">
    <property type="entry name" value="Tet_transcr_reg_TetR-rel_C_sf"/>
</dbReference>
<dbReference type="AlphaFoldDB" id="A0A840J8E8"/>